<feature type="compositionally biased region" description="Acidic residues" evidence="1">
    <location>
        <begin position="97"/>
        <end position="109"/>
    </location>
</feature>
<dbReference type="Proteomes" id="UP000002296">
    <property type="component" value="Unassembled WGS sequence"/>
</dbReference>
<dbReference type="KEGG" id="tcr:507729.50"/>
<proteinExistence type="predicted"/>
<protein>
    <submittedName>
        <fullName evidence="3">Mucin-associated surface protein (MASP), putative</fullName>
    </submittedName>
</protein>
<comment type="caution">
    <text evidence="3">The sequence shown here is derived from an EMBL/GenBank/DDBJ whole genome shotgun (WGS) entry which is preliminary data.</text>
</comment>
<dbReference type="VEuPathDB" id="TriTrypDB:TcCLB.507729.50"/>
<evidence type="ECO:0000256" key="2">
    <source>
        <dbReference type="SAM" id="SignalP"/>
    </source>
</evidence>
<feature type="signal peptide" evidence="2">
    <location>
        <begin position="1"/>
        <end position="24"/>
    </location>
</feature>
<keyword evidence="4" id="KW-1185">Reference proteome</keyword>
<accession>Q4D0R0</accession>
<organism evidence="3 4">
    <name type="scientific">Trypanosoma cruzi (strain CL Brener)</name>
    <dbReference type="NCBI Taxonomy" id="353153"/>
    <lineage>
        <taxon>Eukaryota</taxon>
        <taxon>Discoba</taxon>
        <taxon>Euglenozoa</taxon>
        <taxon>Kinetoplastea</taxon>
        <taxon>Metakinetoplastina</taxon>
        <taxon>Trypanosomatida</taxon>
        <taxon>Trypanosomatidae</taxon>
        <taxon>Trypanosoma</taxon>
        <taxon>Schizotrypanum</taxon>
    </lineage>
</organism>
<feature type="region of interest" description="Disordered" evidence="1">
    <location>
        <begin position="25"/>
        <end position="180"/>
    </location>
</feature>
<feature type="compositionally biased region" description="Basic residues" evidence="1">
    <location>
        <begin position="168"/>
        <end position="180"/>
    </location>
</feature>
<name>Q4D0R0_TRYCC</name>
<dbReference type="InParanoid" id="Q4D0R0"/>
<dbReference type="GeneID" id="3538290"/>
<feature type="compositionally biased region" description="Basic and acidic residues" evidence="1">
    <location>
        <begin position="129"/>
        <end position="145"/>
    </location>
</feature>
<dbReference type="EMBL" id="AAHK01001287">
    <property type="protein sequence ID" value="EAN86113.1"/>
    <property type="molecule type" value="Genomic_DNA"/>
</dbReference>
<feature type="non-terminal residue" evidence="3">
    <location>
        <position position="180"/>
    </location>
</feature>
<dbReference type="PaxDb" id="353153-Q4D0R0"/>
<dbReference type="RefSeq" id="XP_807964.1">
    <property type="nucleotide sequence ID" value="XM_802871.1"/>
</dbReference>
<feature type="compositionally biased region" description="Gly residues" evidence="1">
    <location>
        <begin position="39"/>
        <end position="49"/>
    </location>
</feature>
<evidence type="ECO:0000256" key="1">
    <source>
        <dbReference type="SAM" id="MobiDB-lite"/>
    </source>
</evidence>
<gene>
    <name evidence="3" type="ORF">Tc00.1047053507729.50</name>
</gene>
<feature type="compositionally biased region" description="Basic and acidic residues" evidence="1">
    <location>
        <begin position="26"/>
        <end position="37"/>
    </location>
</feature>
<feature type="compositionally biased region" description="Polar residues" evidence="1">
    <location>
        <begin position="71"/>
        <end position="87"/>
    </location>
</feature>
<sequence>MAMMAGRVLLVCALCVLWCGAASANGEKDAEKKKDENSGGSGPDAGVGSAGLQAMPVSVKGGPENAKASLGAQTGNSTNQQSVVTSPPESPIRAEGQAEDEDEDADGEEIPPTPLPEGGGGGKSQAADGKMKVINESEPKPEKQRQVKSGTQNQSEKETEPNAQVQATKKRKRGKWTKAE</sequence>
<keyword evidence="2" id="KW-0732">Signal</keyword>
<evidence type="ECO:0000313" key="3">
    <source>
        <dbReference type="EMBL" id="EAN86113.1"/>
    </source>
</evidence>
<reference evidence="3 4" key="1">
    <citation type="journal article" date="2005" name="Science">
        <title>The genome sequence of Trypanosoma cruzi, etiologic agent of Chagas disease.</title>
        <authorList>
            <person name="El-Sayed N.M."/>
            <person name="Myler P.J."/>
            <person name="Bartholomeu D.C."/>
            <person name="Nilsson D."/>
            <person name="Aggarwal G."/>
            <person name="Tran A.N."/>
            <person name="Ghedin E."/>
            <person name="Worthey E.A."/>
            <person name="Delcher A.L."/>
            <person name="Blandin G."/>
            <person name="Westenberger S.J."/>
            <person name="Caler E."/>
            <person name="Cerqueira G.C."/>
            <person name="Branche C."/>
            <person name="Haas B."/>
            <person name="Anupama A."/>
            <person name="Arner E."/>
            <person name="Aslund L."/>
            <person name="Attipoe P."/>
            <person name="Bontempi E."/>
            <person name="Bringaud F."/>
            <person name="Burton P."/>
            <person name="Cadag E."/>
            <person name="Campbell D.A."/>
            <person name="Carrington M."/>
            <person name="Crabtree J."/>
            <person name="Darban H."/>
            <person name="da Silveira J.F."/>
            <person name="de Jong P."/>
            <person name="Edwards K."/>
            <person name="Englund P.T."/>
            <person name="Fazelina G."/>
            <person name="Feldblyum T."/>
            <person name="Ferella M."/>
            <person name="Frasch A.C."/>
            <person name="Gull K."/>
            <person name="Horn D."/>
            <person name="Hou L."/>
            <person name="Huang Y."/>
            <person name="Kindlund E."/>
            <person name="Klingbeil M."/>
            <person name="Kluge S."/>
            <person name="Koo H."/>
            <person name="Lacerda D."/>
            <person name="Levin M.J."/>
            <person name="Lorenzi H."/>
            <person name="Louie T."/>
            <person name="Machado C.R."/>
            <person name="McCulloch R."/>
            <person name="McKenna A."/>
            <person name="Mizuno Y."/>
            <person name="Mottram J.C."/>
            <person name="Nelson S."/>
            <person name="Ochaya S."/>
            <person name="Osoegawa K."/>
            <person name="Pai G."/>
            <person name="Parsons M."/>
            <person name="Pentony M."/>
            <person name="Pettersson U."/>
            <person name="Pop M."/>
            <person name="Ramirez J.L."/>
            <person name="Rinta J."/>
            <person name="Robertson L."/>
            <person name="Salzberg S.L."/>
            <person name="Sanchez D.O."/>
            <person name="Seyler A."/>
            <person name="Sharma R."/>
            <person name="Shetty J."/>
            <person name="Simpson A.J."/>
            <person name="Sisk E."/>
            <person name="Tammi M.T."/>
            <person name="Tarleton R."/>
            <person name="Teixeira S."/>
            <person name="Van Aken S."/>
            <person name="Vogt C."/>
            <person name="Ward P.N."/>
            <person name="Wickstead B."/>
            <person name="Wortman J."/>
            <person name="White O."/>
            <person name="Fraser C.M."/>
            <person name="Stuart K.D."/>
            <person name="Andersson B."/>
        </authorList>
    </citation>
    <scope>NUCLEOTIDE SEQUENCE [LARGE SCALE GENOMIC DNA]</scope>
    <source>
        <strain evidence="3 4">CL Brener</strain>
    </source>
</reference>
<evidence type="ECO:0000313" key="4">
    <source>
        <dbReference type="Proteomes" id="UP000002296"/>
    </source>
</evidence>
<dbReference type="AlphaFoldDB" id="Q4D0R0"/>
<feature type="chain" id="PRO_5004236223" evidence="2">
    <location>
        <begin position="25"/>
        <end position="180"/>
    </location>
</feature>